<comment type="caution">
    <text evidence="1">The sequence shown here is derived from an EMBL/GenBank/DDBJ whole genome shotgun (WGS) entry which is preliminary data.</text>
</comment>
<accession>A0ACC1BDG8</accession>
<reference evidence="2" key="1">
    <citation type="journal article" date="2023" name="G3 (Bethesda)">
        <title>Genome assembly and association tests identify interacting loci associated with vigor, precocity, and sex in interspecific pistachio rootstocks.</title>
        <authorList>
            <person name="Palmer W."/>
            <person name="Jacygrad E."/>
            <person name="Sagayaradj S."/>
            <person name="Cavanaugh K."/>
            <person name="Han R."/>
            <person name="Bertier L."/>
            <person name="Beede B."/>
            <person name="Kafkas S."/>
            <person name="Golino D."/>
            <person name="Preece J."/>
            <person name="Michelmore R."/>
        </authorList>
    </citation>
    <scope>NUCLEOTIDE SEQUENCE [LARGE SCALE GENOMIC DNA]</scope>
</reference>
<protein>
    <submittedName>
        <fullName evidence="1">Uncharacterized protein</fullName>
    </submittedName>
</protein>
<name>A0ACC1BDG8_9ROSI</name>
<sequence>MRQKLVPRTVRRPSPTPAVMVRLRSTNTKKIQFTQRLPLGSELHMGKERCCLRGLDHLHGPTFHSICGNLMIYKPSLTNDRLMFEHDESLRADLLLINFPASYENGKLEHFLHRWMKNQKRYFRETTSTTEVAIHTNLFTDLYASIGTSSSRTGGWYTTIMKLPFIFFIRIGFMLASLGGSRSLLRQLQKDKLRWNRESSVEFHNCIKGVKVVAAARRGTSSTVPVRPNETEWAGTTNQAKPSSRR</sequence>
<dbReference type="Proteomes" id="UP001164250">
    <property type="component" value="Chromosome 5"/>
</dbReference>
<proteinExistence type="predicted"/>
<organism evidence="1 2">
    <name type="scientific">Pistacia atlantica</name>
    <dbReference type="NCBI Taxonomy" id="434234"/>
    <lineage>
        <taxon>Eukaryota</taxon>
        <taxon>Viridiplantae</taxon>
        <taxon>Streptophyta</taxon>
        <taxon>Embryophyta</taxon>
        <taxon>Tracheophyta</taxon>
        <taxon>Spermatophyta</taxon>
        <taxon>Magnoliopsida</taxon>
        <taxon>eudicotyledons</taxon>
        <taxon>Gunneridae</taxon>
        <taxon>Pentapetalae</taxon>
        <taxon>rosids</taxon>
        <taxon>malvids</taxon>
        <taxon>Sapindales</taxon>
        <taxon>Anacardiaceae</taxon>
        <taxon>Pistacia</taxon>
    </lineage>
</organism>
<dbReference type="EMBL" id="CM047901">
    <property type="protein sequence ID" value="KAJ0097003.1"/>
    <property type="molecule type" value="Genomic_DNA"/>
</dbReference>
<gene>
    <name evidence="1" type="ORF">Patl1_28015</name>
</gene>
<evidence type="ECO:0000313" key="2">
    <source>
        <dbReference type="Proteomes" id="UP001164250"/>
    </source>
</evidence>
<evidence type="ECO:0000313" key="1">
    <source>
        <dbReference type="EMBL" id="KAJ0097003.1"/>
    </source>
</evidence>
<keyword evidence="2" id="KW-1185">Reference proteome</keyword>